<reference evidence="3 4" key="1">
    <citation type="journal article" date="2012" name="Genome Biol.">
        <title>Genome and low-iron response of an oceanic diatom adapted to chronic iron limitation.</title>
        <authorList>
            <person name="Lommer M."/>
            <person name="Specht M."/>
            <person name="Roy A.S."/>
            <person name="Kraemer L."/>
            <person name="Andreson R."/>
            <person name="Gutowska M.A."/>
            <person name="Wolf J."/>
            <person name="Bergner S.V."/>
            <person name="Schilhabel M.B."/>
            <person name="Klostermeier U.C."/>
            <person name="Beiko R.G."/>
            <person name="Rosenstiel P."/>
            <person name="Hippler M."/>
            <person name="Laroche J."/>
        </authorList>
    </citation>
    <scope>NUCLEOTIDE SEQUENCE [LARGE SCALE GENOMIC DNA]</scope>
    <source>
        <strain evidence="3 4">CCMP1005</strain>
    </source>
</reference>
<organism evidence="3 4">
    <name type="scientific">Thalassiosira oceanica</name>
    <name type="common">Marine diatom</name>
    <dbReference type="NCBI Taxonomy" id="159749"/>
    <lineage>
        <taxon>Eukaryota</taxon>
        <taxon>Sar</taxon>
        <taxon>Stramenopiles</taxon>
        <taxon>Ochrophyta</taxon>
        <taxon>Bacillariophyta</taxon>
        <taxon>Coscinodiscophyceae</taxon>
        <taxon>Thalassiosirophycidae</taxon>
        <taxon>Thalassiosirales</taxon>
        <taxon>Thalassiosiraceae</taxon>
        <taxon>Thalassiosira</taxon>
    </lineage>
</organism>
<dbReference type="Gene3D" id="1.25.40.10">
    <property type="entry name" value="Tetratricopeptide repeat domain"/>
    <property type="match status" value="1"/>
</dbReference>
<name>K0TLM5_THAOC</name>
<accession>K0TLM5</accession>
<dbReference type="OrthoDB" id="40126at2759"/>
<dbReference type="PANTHER" id="PTHR11102">
    <property type="entry name" value="SEL-1-LIKE PROTEIN"/>
    <property type="match status" value="1"/>
</dbReference>
<evidence type="ECO:0000313" key="4">
    <source>
        <dbReference type="Proteomes" id="UP000266841"/>
    </source>
</evidence>
<dbReference type="InterPro" id="IPR011990">
    <property type="entry name" value="TPR-like_helical_dom_sf"/>
</dbReference>
<proteinExistence type="inferred from homology"/>
<evidence type="ECO:0000313" key="3">
    <source>
        <dbReference type="EMBL" id="EJK71982.1"/>
    </source>
</evidence>
<evidence type="ECO:0000256" key="2">
    <source>
        <dbReference type="SAM" id="MobiDB-lite"/>
    </source>
</evidence>
<dbReference type="EMBL" id="AGNL01006519">
    <property type="protein sequence ID" value="EJK71982.1"/>
    <property type="molecule type" value="Genomic_DNA"/>
</dbReference>
<comment type="caution">
    <text evidence="3">The sequence shown here is derived from an EMBL/GenBank/DDBJ whole genome shotgun (WGS) entry which is preliminary data.</text>
</comment>
<dbReference type="SUPFAM" id="SSF81901">
    <property type="entry name" value="HCP-like"/>
    <property type="match status" value="1"/>
</dbReference>
<dbReference type="InterPro" id="IPR050767">
    <property type="entry name" value="Sel1_AlgK"/>
</dbReference>
<dbReference type="Pfam" id="PF08238">
    <property type="entry name" value="Sel1"/>
    <property type="match status" value="1"/>
</dbReference>
<dbReference type="SMART" id="SM00671">
    <property type="entry name" value="SEL1"/>
    <property type="match status" value="2"/>
</dbReference>
<dbReference type="AlphaFoldDB" id="K0TLM5"/>
<evidence type="ECO:0008006" key="5">
    <source>
        <dbReference type="Google" id="ProtNLM"/>
    </source>
</evidence>
<feature type="region of interest" description="Disordered" evidence="2">
    <location>
        <begin position="263"/>
        <end position="306"/>
    </location>
</feature>
<sequence length="551" mass="59179">MVSPPGLRAETSSPPLSDPTGGASSGLSGGDLLASPYPRLREGDAAKGRRQSRLLPVLLPGQGAAETPVPVLRPPAPSSSWTRPSRPPPGLMRRLGSHALELSSSRTRVDGTPDAPPRSRSSTVDGRRGGSRGAGVLRGWHPAPGQVRAPVDVETSLLSGAPEPYPWAARPEERPRAGRTSAGSHSIDPAPSLLRQARRVLLPAPEQMTAEPLLPLPPDCPSLCTLDTLAACLLGNVSSLATWCACACLLDLLASQPPKRKRASQTLADQSPKLQADERTVGPDAGTPSQDDGAAAGGADDRSAEATTEAARYSERLLSEGHERWEGHRCPICFLFIGFPMDQHAKMNVCCMKLVCKGCELAAHQRGIYDRCPFCRTPHPSDEASTLAMIQKRVRKGDATAIYHSAGQYHCGYLGLTKDVPRVIELLTESAELGSVDAHCCLGDMYYNGDAVKEDKPKGIRLWQKAAMKGDVGSRHNLGIAEFNNGNDELAVGHWMISAKMGYEDSLNEIKEMFTEGLATKEQYAEALRGYQEAMAEMKSHQREEAKRLGV</sequence>
<evidence type="ECO:0000256" key="1">
    <source>
        <dbReference type="ARBA" id="ARBA00038101"/>
    </source>
</evidence>
<gene>
    <name evidence="3" type="ORF">THAOC_06528</name>
</gene>
<feature type="region of interest" description="Disordered" evidence="2">
    <location>
        <begin position="161"/>
        <end position="192"/>
    </location>
</feature>
<keyword evidence="4" id="KW-1185">Reference proteome</keyword>
<protein>
    <recommendedName>
        <fullName evidence="5">RING-type domain-containing protein</fullName>
    </recommendedName>
</protein>
<feature type="region of interest" description="Disordered" evidence="2">
    <location>
        <begin position="1"/>
        <end position="148"/>
    </location>
</feature>
<comment type="similarity">
    <text evidence="1">Belongs to the sel-1 family.</text>
</comment>
<dbReference type="PANTHER" id="PTHR11102:SF160">
    <property type="entry name" value="ERAD-ASSOCIATED E3 UBIQUITIN-PROTEIN LIGASE COMPONENT HRD3"/>
    <property type="match status" value="1"/>
</dbReference>
<dbReference type="InterPro" id="IPR006597">
    <property type="entry name" value="Sel1-like"/>
</dbReference>
<feature type="compositionally biased region" description="Polar residues" evidence="2">
    <location>
        <begin position="264"/>
        <end position="273"/>
    </location>
</feature>
<dbReference type="Proteomes" id="UP000266841">
    <property type="component" value="Unassembled WGS sequence"/>
</dbReference>